<dbReference type="EMBL" id="JADCNM010000532">
    <property type="protein sequence ID" value="KAG0446854.1"/>
    <property type="molecule type" value="Genomic_DNA"/>
</dbReference>
<evidence type="ECO:0000313" key="2">
    <source>
        <dbReference type="EMBL" id="KAG0446854.1"/>
    </source>
</evidence>
<feature type="non-terminal residue" evidence="2">
    <location>
        <position position="1"/>
    </location>
</feature>
<sequence length="50" mass="5647">VVLKLIADSCIHKEPRLLLFTLTISRCDTRDKFGGKSKDEEAQSCLEPQI</sequence>
<gene>
    <name evidence="2" type="ORF">HPP92_028609</name>
</gene>
<dbReference type="AlphaFoldDB" id="A0A835P5E4"/>
<accession>A0A835P5E4</accession>
<reference evidence="2 3" key="1">
    <citation type="journal article" date="2020" name="Nat. Food">
        <title>A phased Vanilla planifolia genome enables genetic improvement of flavour and production.</title>
        <authorList>
            <person name="Hasing T."/>
            <person name="Tang H."/>
            <person name="Brym M."/>
            <person name="Khazi F."/>
            <person name="Huang T."/>
            <person name="Chambers A.H."/>
        </authorList>
    </citation>
    <scope>NUCLEOTIDE SEQUENCE [LARGE SCALE GENOMIC DNA]</scope>
    <source>
        <tissue evidence="2">Leaf</tissue>
    </source>
</reference>
<name>A0A835P5E4_VANPL</name>
<feature type="compositionally biased region" description="Basic and acidic residues" evidence="1">
    <location>
        <begin position="31"/>
        <end position="41"/>
    </location>
</feature>
<protein>
    <submittedName>
        <fullName evidence="2">Uncharacterized protein</fullName>
    </submittedName>
</protein>
<feature type="region of interest" description="Disordered" evidence="1">
    <location>
        <begin position="31"/>
        <end position="50"/>
    </location>
</feature>
<evidence type="ECO:0000256" key="1">
    <source>
        <dbReference type="SAM" id="MobiDB-lite"/>
    </source>
</evidence>
<evidence type="ECO:0000313" key="3">
    <source>
        <dbReference type="Proteomes" id="UP000639772"/>
    </source>
</evidence>
<dbReference type="Proteomes" id="UP000639772">
    <property type="component" value="Unassembled WGS sequence"/>
</dbReference>
<feature type="non-terminal residue" evidence="2">
    <location>
        <position position="50"/>
    </location>
</feature>
<organism evidence="2 3">
    <name type="scientific">Vanilla planifolia</name>
    <name type="common">Vanilla</name>
    <dbReference type="NCBI Taxonomy" id="51239"/>
    <lineage>
        <taxon>Eukaryota</taxon>
        <taxon>Viridiplantae</taxon>
        <taxon>Streptophyta</taxon>
        <taxon>Embryophyta</taxon>
        <taxon>Tracheophyta</taxon>
        <taxon>Spermatophyta</taxon>
        <taxon>Magnoliopsida</taxon>
        <taxon>Liliopsida</taxon>
        <taxon>Asparagales</taxon>
        <taxon>Orchidaceae</taxon>
        <taxon>Vanilloideae</taxon>
        <taxon>Vanilleae</taxon>
        <taxon>Vanilla</taxon>
    </lineage>
</organism>
<proteinExistence type="predicted"/>
<comment type="caution">
    <text evidence="2">The sequence shown here is derived from an EMBL/GenBank/DDBJ whole genome shotgun (WGS) entry which is preliminary data.</text>
</comment>